<protein>
    <submittedName>
        <fullName evidence="2">Uncharacterized protein</fullName>
    </submittedName>
</protein>
<keyword evidence="1" id="KW-0732">Signal</keyword>
<comment type="caution">
    <text evidence="2">The sequence shown here is derived from an EMBL/GenBank/DDBJ whole genome shotgun (WGS) entry which is preliminary data.</text>
</comment>
<gene>
    <name evidence="2" type="ORF">Clacol_001933</name>
</gene>
<name>A0AAV5A2K2_9AGAM</name>
<evidence type="ECO:0000256" key="1">
    <source>
        <dbReference type="SAM" id="SignalP"/>
    </source>
</evidence>
<dbReference type="Proteomes" id="UP001050691">
    <property type="component" value="Unassembled WGS sequence"/>
</dbReference>
<dbReference type="AlphaFoldDB" id="A0AAV5A2K2"/>
<feature type="signal peptide" evidence="1">
    <location>
        <begin position="1"/>
        <end position="20"/>
    </location>
</feature>
<keyword evidence="3" id="KW-1185">Reference proteome</keyword>
<feature type="chain" id="PRO_5043349313" evidence="1">
    <location>
        <begin position="21"/>
        <end position="325"/>
    </location>
</feature>
<evidence type="ECO:0000313" key="2">
    <source>
        <dbReference type="EMBL" id="GJJ07728.1"/>
    </source>
</evidence>
<reference evidence="2" key="1">
    <citation type="submission" date="2021-10" db="EMBL/GenBank/DDBJ databases">
        <title>De novo Genome Assembly of Clathrus columnatus (Basidiomycota, Fungi) Using Illumina and Nanopore Sequence Data.</title>
        <authorList>
            <person name="Ogiso-Tanaka E."/>
            <person name="Itagaki H."/>
            <person name="Hosoya T."/>
            <person name="Hosaka K."/>
        </authorList>
    </citation>
    <scope>NUCLEOTIDE SEQUENCE</scope>
    <source>
        <strain evidence="2">MO-923</strain>
    </source>
</reference>
<proteinExistence type="predicted"/>
<dbReference type="EMBL" id="BPWL01000002">
    <property type="protein sequence ID" value="GJJ07728.1"/>
    <property type="molecule type" value="Genomic_DNA"/>
</dbReference>
<organism evidence="2 3">
    <name type="scientific">Clathrus columnatus</name>
    <dbReference type="NCBI Taxonomy" id="1419009"/>
    <lineage>
        <taxon>Eukaryota</taxon>
        <taxon>Fungi</taxon>
        <taxon>Dikarya</taxon>
        <taxon>Basidiomycota</taxon>
        <taxon>Agaricomycotina</taxon>
        <taxon>Agaricomycetes</taxon>
        <taxon>Phallomycetidae</taxon>
        <taxon>Phallales</taxon>
        <taxon>Clathraceae</taxon>
        <taxon>Clathrus</taxon>
    </lineage>
</organism>
<accession>A0AAV5A2K2</accession>
<evidence type="ECO:0000313" key="3">
    <source>
        <dbReference type="Proteomes" id="UP001050691"/>
    </source>
</evidence>
<sequence length="325" mass="35039">MNSAVFLCILSCLFPTLIYGVPTGFAIRQDSGGGASDDTSSSTPSSDVNLAHNLMTLNVLLTNAFYERAIETSKEDDDPGTAVIFGMGQIHNNRHLSLLNAEAINCSFEIDPLFDNTGTKHVLASMAYMESIKFMGATSLLNNASIDLSPDDQNIIGRIPSDVFQWLSAIEGVASPNVSLNKFPDMTLEDFTSLLFKFSPSCIGDLGLENLPSHFELGYTSPYTRLHTKFNLIVNGAGCADLADPNTGPLFCQVITIDPTLQQAVVSPVIFTNPQEPLCSINSTSLIGPTLLFVTQTADPLSVDPTQRQMQEGKTCSGPELFIVQ</sequence>